<evidence type="ECO:0000313" key="1">
    <source>
        <dbReference type="EMBL" id="VFU63459.1"/>
    </source>
</evidence>
<dbReference type="EMBL" id="CAADRP010002207">
    <property type="protein sequence ID" value="VFU63459.1"/>
    <property type="molecule type" value="Genomic_DNA"/>
</dbReference>
<name>A0A6N2N919_SALVM</name>
<proteinExistence type="predicted"/>
<accession>A0A6N2N919</accession>
<dbReference type="AlphaFoldDB" id="A0A6N2N919"/>
<organism evidence="1">
    <name type="scientific">Salix viminalis</name>
    <name type="common">Common osier</name>
    <name type="synonym">Basket willow</name>
    <dbReference type="NCBI Taxonomy" id="40686"/>
    <lineage>
        <taxon>Eukaryota</taxon>
        <taxon>Viridiplantae</taxon>
        <taxon>Streptophyta</taxon>
        <taxon>Embryophyta</taxon>
        <taxon>Tracheophyta</taxon>
        <taxon>Spermatophyta</taxon>
        <taxon>Magnoliopsida</taxon>
        <taxon>eudicotyledons</taxon>
        <taxon>Gunneridae</taxon>
        <taxon>Pentapetalae</taxon>
        <taxon>rosids</taxon>
        <taxon>fabids</taxon>
        <taxon>Malpighiales</taxon>
        <taxon>Salicaceae</taxon>
        <taxon>Saliceae</taxon>
        <taxon>Salix</taxon>
    </lineage>
</organism>
<sequence length="72" mass="8278">MVALVQSISSALVLMNHGFSHHKATFQLTSTGEQNTLIDVMISYESETKEECHQIHHHQHYFYQEHGKLLDA</sequence>
<reference evidence="1" key="1">
    <citation type="submission" date="2019-03" db="EMBL/GenBank/DDBJ databases">
        <authorList>
            <person name="Mank J."/>
            <person name="Almeida P."/>
        </authorList>
    </citation>
    <scope>NUCLEOTIDE SEQUENCE</scope>
    <source>
        <strain evidence="1">78183</strain>
    </source>
</reference>
<gene>
    <name evidence="1" type="ORF">SVIM_LOCUS483235</name>
</gene>
<protein>
    <submittedName>
        <fullName evidence="1">Uncharacterized protein</fullName>
    </submittedName>
</protein>